<evidence type="ECO:0000313" key="1">
    <source>
        <dbReference type="EMBL" id="KKL71146.1"/>
    </source>
</evidence>
<accession>A0A0F9EY10</accession>
<gene>
    <name evidence="1" type="ORF">LCGC14_2097850</name>
</gene>
<organism evidence="1">
    <name type="scientific">marine sediment metagenome</name>
    <dbReference type="NCBI Taxonomy" id="412755"/>
    <lineage>
        <taxon>unclassified sequences</taxon>
        <taxon>metagenomes</taxon>
        <taxon>ecological metagenomes</taxon>
    </lineage>
</organism>
<name>A0A0F9EY10_9ZZZZ</name>
<comment type="caution">
    <text evidence="1">The sequence shown here is derived from an EMBL/GenBank/DDBJ whole genome shotgun (WGS) entry which is preliminary data.</text>
</comment>
<dbReference type="NCBIfam" id="NF045718">
    <property type="entry name" value="two_CW_domain"/>
    <property type="match status" value="1"/>
</dbReference>
<proteinExistence type="predicted"/>
<dbReference type="EMBL" id="LAZR01025675">
    <property type="protein sequence ID" value="KKL71146.1"/>
    <property type="molecule type" value="Genomic_DNA"/>
</dbReference>
<sequence length="98" mass="10688">MKENCWEVKKCGREVNGSKSIELGVCLAATETRLNGVHGGQNAGRACWAVAGTLCGGIPQGTFVQKEESCVRCDFYKKIRRDEGKSFRLSGGLLELLH</sequence>
<dbReference type="AlphaFoldDB" id="A0A0F9EY10"/>
<reference evidence="1" key="1">
    <citation type="journal article" date="2015" name="Nature">
        <title>Complex archaea that bridge the gap between prokaryotes and eukaryotes.</title>
        <authorList>
            <person name="Spang A."/>
            <person name="Saw J.H."/>
            <person name="Jorgensen S.L."/>
            <person name="Zaremba-Niedzwiedzka K."/>
            <person name="Martijn J."/>
            <person name="Lind A.E."/>
            <person name="van Eijk R."/>
            <person name="Schleper C."/>
            <person name="Guy L."/>
            <person name="Ettema T.J."/>
        </authorList>
    </citation>
    <scope>NUCLEOTIDE SEQUENCE</scope>
</reference>
<dbReference type="InterPro" id="IPR054687">
    <property type="entry name" value="Two-CW_dom"/>
</dbReference>
<protein>
    <submittedName>
        <fullName evidence="1">Uncharacterized protein</fullName>
    </submittedName>
</protein>